<reference evidence="1 2" key="1">
    <citation type="journal article" date="2023" name="Sci. Data">
        <title>Genome assembly of the Korean intertidal mud-creeper Batillaria attramentaria.</title>
        <authorList>
            <person name="Patra A.K."/>
            <person name="Ho P.T."/>
            <person name="Jun S."/>
            <person name="Lee S.J."/>
            <person name="Kim Y."/>
            <person name="Won Y.J."/>
        </authorList>
    </citation>
    <scope>NUCLEOTIDE SEQUENCE [LARGE SCALE GENOMIC DNA]</scope>
    <source>
        <strain evidence="1">Wonlab-2016</strain>
    </source>
</reference>
<keyword evidence="2" id="KW-1185">Reference proteome</keyword>
<comment type="caution">
    <text evidence="1">The sequence shown here is derived from an EMBL/GenBank/DDBJ whole genome shotgun (WGS) entry which is preliminary data.</text>
</comment>
<dbReference type="EMBL" id="JACVVK020000008">
    <property type="protein sequence ID" value="KAK7506042.1"/>
    <property type="molecule type" value="Genomic_DNA"/>
</dbReference>
<dbReference type="PANTHER" id="PTHR34415">
    <property type="entry name" value="INTEGRASE CATALYTIC DOMAIN-CONTAINING PROTEIN"/>
    <property type="match status" value="1"/>
</dbReference>
<evidence type="ECO:0000313" key="2">
    <source>
        <dbReference type="Proteomes" id="UP001519460"/>
    </source>
</evidence>
<dbReference type="Proteomes" id="UP001519460">
    <property type="component" value="Unassembled WGS sequence"/>
</dbReference>
<organism evidence="1 2">
    <name type="scientific">Batillaria attramentaria</name>
    <dbReference type="NCBI Taxonomy" id="370345"/>
    <lineage>
        <taxon>Eukaryota</taxon>
        <taxon>Metazoa</taxon>
        <taxon>Spiralia</taxon>
        <taxon>Lophotrochozoa</taxon>
        <taxon>Mollusca</taxon>
        <taxon>Gastropoda</taxon>
        <taxon>Caenogastropoda</taxon>
        <taxon>Sorbeoconcha</taxon>
        <taxon>Cerithioidea</taxon>
        <taxon>Batillariidae</taxon>
        <taxon>Batillaria</taxon>
    </lineage>
</organism>
<dbReference type="PANTHER" id="PTHR34415:SF1">
    <property type="entry name" value="INTEGRASE CATALYTIC DOMAIN-CONTAINING PROTEIN"/>
    <property type="match status" value="1"/>
</dbReference>
<protein>
    <submittedName>
        <fullName evidence="1">Uncharacterized protein</fullName>
    </submittedName>
</protein>
<sequence>MMMDDSARVVRFITNYAEDHGVSLPGHVPGFNSRERTCMYASCLPLHPRVLCAASTLRMLQALVEEERKLYRDMTSDAKEAAQRHTIAELGANPANTKDLRMHYSFDFAQQVHYPNDAAQPGPLYFLTPRKCGIFGIHCEGLSQQVNYLIDESVSSSKGSNAVQAIFSKWPAVQSPSSKCHNF</sequence>
<accession>A0ABD0M2W6</accession>
<proteinExistence type="predicted"/>
<name>A0ABD0M2W6_9CAEN</name>
<dbReference type="AlphaFoldDB" id="A0ABD0M2W6"/>
<evidence type="ECO:0000313" key="1">
    <source>
        <dbReference type="EMBL" id="KAK7506042.1"/>
    </source>
</evidence>
<gene>
    <name evidence="1" type="ORF">BaRGS_00002764</name>
</gene>